<accession>A0A0A8L486</accession>
<evidence type="ECO:0000313" key="1">
    <source>
        <dbReference type="EMBL" id="CDO93063.1"/>
    </source>
</evidence>
<proteinExistence type="predicted"/>
<dbReference type="OrthoDB" id="73691at2759"/>
<keyword evidence="2" id="KW-1185">Reference proteome</keyword>
<dbReference type="Proteomes" id="UP000031516">
    <property type="component" value="Unassembled WGS sequence"/>
</dbReference>
<protein>
    <submittedName>
        <fullName evidence="1">WGS project CCBQ000000000 data, contig 00099</fullName>
    </submittedName>
</protein>
<dbReference type="AlphaFoldDB" id="A0A0A8L486"/>
<organism evidence="1 2">
    <name type="scientific">Kluyveromyces dobzhanskii CBS 2104</name>
    <dbReference type="NCBI Taxonomy" id="1427455"/>
    <lineage>
        <taxon>Eukaryota</taxon>
        <taxon>Fungi</taxon>
        <taxon>Dikarya</taxon>
        <taxon>Ascomycota</taxon>
        <taxon>Saccharomycotina</taxon>
        <taxon>Saccharomycetes</taxon>
        <taxon>Saccharomycetales</taxon>
        <taxon>Saccharomycetaceae</taxon>
        <taxon>Kluyveromyces</taxon>
    </lineage>
</organism>
<sequence length="136" mass="15850">MKIYDFSGEFRIPLLKIVETNQKIHIDDWLLLREFLRGEDVTVIISDRELVDAVCKRQLYEKGENLNRMVEDKDGQEILKLRLLFYLSFKFDGTISAHDLNGKLVTEKWGVDNMAVFNFCGSNELLKTDNLKHIGL</sequence>
<reference evidence="1 2" key="1">
    <citation type="submission" date="2014-03" db="EMBL/GenBank/DDBJ databases">
        <title>The genome of Kluyveromyces dobzhanskii.</title>
        <authorList>
            <person name="Nystedt B."/>
            <person name="Astrom S."/>
        </authorList>
    </citation>
    <scope>NUCLEOTIDE SEQUENCE [LARGE SCALE GENOMIC DNA]</scope>
    <source>
        <strain evidence="1 2">CBS 2104</strain>
    </source>
</reference>
<name>A0A0A8L486_9SACH</name>
<dbReference type="EMBL" id="CCBQ010000019">
    <property type="protein sequence ID" value="CDO93063.1"/>
    <property type="molecule type" value="Genomic_DNA"/>
</dbReference>
<gene>
    <name evidence="1" type="ORF">KLDO_g1369</name>
</gene>
<evidence type="ECO:0000313" key="2">
    <source>
        <dbReference type="Proteomes" id="UP000031516"/>
    </source>
</evidence>
<comment type="caution">
    <text evidence="1">The sequence shown here is derived from an EMBL/GenBank/DDBJ whole genome shotgun (WGS) entry which is preliminary data.</text>
</comment>